<gene>
    <name evidence="3" type="ORF">J5W02_01445</name>
</gene>
<sequence>MAKFSKSAPGRKPAVQKKSNQTLFISIGLLVLAAAAFFLFKGLSAPKTDSPSGAASVGTAQTGSDVQITKSEITETAKFIPYNADGTSMELIAVKAPDGTVRTALNTCQVCYDSGRGYYVQEGDELVCQNCGNRFQISQVEKQKNGCNPVPILDDSKTDDGTTITVSKDYLQQSKALFENWKK</sequence>
<name>A0ABS7DJI2_9FIRM</name>
<keyword evidence="1" id="KW-0812">Transmembrane</keyword>
<dbReference type="InterPro" id="IPR018758">
    <property type="entry name" value="FtrD-like"/>
</dbReference>
<dbReference type="Proteomes" id="UP000719942">
    <property type="component" value="Unassembled WGS sequence"/>
</dbReference>
<accession>A0ABS7DJI2</accession>
<keyword evidence="4" id="KW-1185">Reference proteome</keyword>
<dbReference type="RefSeq" id="WP_219963875.1">
    <property type="nucleotide sequence ID" value="NZ_JAGFNZ010000001.1"/>
</dbReference>
<reference evidence="3 4" key="1">
    <citation type="submission" date="2021-03" db="EMBL/GenBank/DDBJ databases">
        <title>Caproiciproducens sp. nov. isolated from feces of cow.</title>
        <authorList>
            <person name="Choi J.-Y."/>
        </authorList>
    </citation>
    <scope>NUCLEOTIDE SEQUENCE [LARGE SCALE GENOMIC DNA]</scope>
    <source>
        <strain evidence="3 4">AGMB10547</strain>
    </source>
</reference>
<dbReference type="EMBL" id="JAGFNZ010000001">
    <property type="protein sequence ID" value="MBW7571464.1"/>
    <property type="molecule type" value="Genomic_DNA"/>
</dbReference>
<protein>
    <submittedName>
        <fullName evidence="3">DUF2318 domain-containing protein</fullName>
    </submittedName>
</protein>
<dbReference type="Pfam" id="PF10080">
    <property type="entry name" value="FtrD-like"/>
    <property type="match status" value="1"/>
</dbReference>
<organism evidence="3 4">
    <name type="scientific">Caproiciproducens faecalis</name>
    <dbReference type="NCBI Taxonomy" id="2820301"/>
    <lineage>
        <taxon>Bacteria</taxon>
        <taxon>Bacillati</taxon>
        <taxon>Bacillota</taxon>
        <taxon>Clostridia</taxon>
        <taxon>Eubacteriales</taxon>
        <taxon>Acutalibacteraceae</taxon>
        <taxon>Caproiciproducens</taxon>
    </lineage>
</organism>
<proteinExistence type="predicted"/>
<evidence type="ECO:0000256" key="1">
    <source>
        <dbReference type="SAM" id="Phobius"/>
    </source>
</evidence>
<keyword evidence="1" id="KW-0472">Membrane</keyword>
<comment type="caution">
    <text evidence="3">The sequence shown here is derived from an EMBL/GenBank/DDBJ whole genome shotgun (WGS) entry which is preliminary data.</text>
</comment>
<feature type="transmembrane region" description="Helical" evidence="1">
    <location>
        <begin position="21"/>
        <end position="40"/>
    </location>
</feature>
<feature type="domain" description="Membrane iron-sulfur containing protein FtrD-like" evidence="2">
    <location>
        <begin position="75"/>
        <end position="178"/>
    </location>
</feature>
<evidence type="ECO:0000313" key="4">
    <source>
        <dbReference type="Proteomes" id="UP000719942"/>
    </source>
</evidence>
<keyword evidence="1" id="KW-1133">Transmembrane helix</keyword>
<evidence type="ECO:0000259" key="2">
    <source>
        <dbReference type="Pfam" id="PF10080"/>
    </source>
</evidence>
<evidence type="ECO:0000313" key="3">
    <source>
        <dbReference type="EMBL" id="MBW7571464.1"/>
    </source>
</evidence>